<evidence type="ECO:0000313" key="2">
    <source>
        <dbReference type="EMBL" id="GAT90188.1"/>
    </source>
</evidence>
<dbReference type="AlphaFoldDB" id="A0A0C3A0Q8"/>
<dbReference type="InterPro" id="IPR009057">
    <property type="entry name" value="Homeodomain-like_sf"/>
</dbReference>
<gene>
    <name evidence="2" type="primary">tetR_2</name>
    <name evidence="2" type="ORF">FF306_00283</name>
</gene>
<comment type="caution">
    <text evidence="2">The sequence shown here is derived from an EMBL/GenBank/DDBJ whole genome shotgun (WGS) entry which is preliminary data.</text>
</comment>
<proteinExistence type="predicted"/>
<dbReference type="SUPFAM" id="SSF46689">
    <property type="entry name" value="Homeodomain-like"/>
    <property type="match status" value="1"/>
</dbReference>
<dbReference type="Proteomes" id="UP000186588">
    <property type="component" value="Unassembled WGS sequence"/>
</dbReference>
<dbReference type="EMBL" id="BDDX01000002">
    <property type="protein sequence ID" value="GAT90188.1"/>
    <property type="molecule type" value="Genomic_DNA"/>
</dbReference>
<dbReference type="OrthoDB" id="9810250at2"/>
<name>A0A0C3A0Q8_9LACO</name>
<dbReference type="PATRIC" id="fig|148814.12.peg.1189"/>
<dbReference type="RefSeq" id="WP_034535314.1">
    <property type="nucleotide sequence ID" value="NZ_BAABVW010000041.1"/>
</dbReference>
<evidence type="ECO:0000256" key="1">
    <source>
        <dbReference type="ARBA" id="ARBA00023125"/>
    </source>
</evidence>
<dbReference type="PROSITE" id="PS50977">
    <property type="entry name" value="HTH_TETR_2"/>
    <property type="match status" value="1"/>
</dbReference>
<keyword evidence="1" id="KW-0238">DNA-binding</keyword>
<dbReference type="InterPro" id="IPR001647">
    <property type="entry name" value="HTH_TetR"/>
</dbReference>
<protein>
    <submittedName>
        <fullName evidence="2">TetR family transcriptional regulator</fullName>
    </submittedName>
</protein>
<dbReference type="InterPro" id="IPR050624">
    <property type="entry name" value="HTH-type_Tx_Regulator"/>
</dbReference>
<evidence type="ECO:0000313" key="3">
    <source>
        <dbReference type="Proteomes" id="UP000186588"/>
    </source>
</evidence>
<accession>A0A0C3A0Q8</accession>
<dbReference type="InterPro" id="IPR039532">
    <property type="entry name" value="TetR_C_Firmicutes"/>
</dbReference>
<dbReference type="Pfam" id="PF00440">
    <property type="entry name" value="TetR_N"/>
    <property type="match status" value="1"/>
</dbReference>
<dbReference type="PANTHER" id="PTHR43479">
    <property type="entry name" value="ACREF/ENVCD OPERON REPRESSOR-RELATED"/>
    <property type="match status" value="1"/>
</dbReference>
<sequence>MFIKSKSKKRIVMSFLNLSAHQDINTISTNDIIENANISRGTFYNHFKNKIDIVNFIETSISHSLDEQFVNVDKNYDNFFYILSEKVFPIVYDDREYIKVLYEFYEPQLFSFLSSHYSKFLVPYFENYDEKKYGIPKYYVLTFFFRVILDAIMSWISQPIPLSVEEFKKVFYRLINTSMTEICGIVIRR</sequence>
<dbReference type="PANTHER" id="PTHR43479:SF11">
    <property type="entry name" value="ACREF_ENVCD OPERON REPRESSOR-RELATED"/>
    <property type="match status" value="1"/>
</dbReference>
<reference evidence="2 3" key="1">
    <citation type="journal article" date="2016" name="Syst. Appl. Microbiol.">
        <title>Genomic characterization of a fructophilic bee symbiont Lactobacillus kunkeei reveals its niche-specific adaptation.</title>
        <authorList>
            <person name="Maeno S."/>
            <person name="Tanizawa Y."/>
            <person name="Kanesaki Y."/>
            <person name="Kubota E."/>
            <person name="Kumar H."/>
            <person name="Dicks L."/>
            <person name="Salminen S."/>
            <person name="Nakagawa J."/>
            <person name="Arita M."/>
            <person name="Endo A."/>
        </authorList>
    </citation>
    <scope>NUCLEOTIDE SEQUENCE [LARGE SCALE GENOMIC DNA]</scope>
    <source>
        <strain evidence="2 3">FF30-6</strain>
    </source>
</reference>
<dbReference type="GeneID" id="66349431"/>
<organism evidence="2 3">
    <name type="scientific">Apilactobacillus kunkeei</name>
    <dbReference type="NCBI Taxonomy" id="148814"/>
    <lineage>
        <taxon>Bacteria</taxon>
        <taxon>Bacillati</taxon>
        <taxon>Bacillota</taxon>
        <taxon>Bacilli</taxon>
        <taxon>Lactobacillales</taxon>
        <taxon>Lactobacillaceae</taxon>
        <taxon>Apilactobacillus</taxon>
    </lineage>
</organism>
<dbReference type="GO" id="GO:0003677">
    <property type="term" value="F:DNA binding"/>
    <property type="evidence" value="ECO:0007669"/>
    <property type="project" value="UniProtKB-UniRule"/>
</dbReference>
<dbReference type="Gene3D" id="1.10.357.10">
    <property type="entry name" value="Tetracycline Repressor, domain 2"/>
    <property type="match status" value="1"/>
</dbReference>
<dbReference type="Pfam" id="PF14278">
    <property type="entry name" value="TetR_C_8"/>
    <property type="match status" value="1"/>
</dbReference>